<dbReference type="InterPro" id="IPR050464">
    <property type="entry name" value="Zeta_carotene_desat/Oxidored"/>
</dbReference>
<evidence type="ECO:0000313" key="3">
    <source>
        <dbReference type="EMBL" id="GAA0397926.1"/>
    </source>
</evidence>
<keyword evidence="1" id="KW-0812">Transmembrane</keyword>
<feature type="domain" description="Amine oxidase" evidence="2">
    <location>
        <begin position="25"/>
        <end position="290"/>
    </location>
</feature>
<gene>
    <name evidence="3" type="ORF">GCM10009093_25690</name>
</gene>
<feature type="transmembrane region" description="Helical" evidence="1">
    <location>
        <begin position="12"/>
        <end position="31"/>
    </location>
</feature>
<evidence type="ECO:0000259" key="2">
    <source>
        <dbReference type="Pfam" id="PF01593"/>
    </source>
</evidence>
<keyword evidence="1" id="KW-1133">Transmembrane helix</keyword>
<keyword evidence="1" id="KW-0472">Membrane</keyword>
<protein>
    <submittedName>
        <fullName evidence="3">NAD(P)/FAD-dependent oxidoreductase</fullName>
    </submittedName>
</protein>
<dbReference type="InterPro" id="IPR002937">
    <property type="entry name" value="Amino_oxidase"/>
</dbReference>
<dbReference type="Gene3D" id="3.50.50.60">
    <property type="entry name" value="FAD/NAD(P)-binding domain"/>
    <property type="match status" value="1"/>
</dbReference>
<dbReference type="SUPFAM" id="SSF51905">
    <property type="entry name" value="FAD/NAD(P)-binding domain"/>
    <property type="match status" value="1"/>
</dbReference>
<dbReference type="PANTHER" id="PTHR42923:SF17">
    <property type="entry name" value="AMINE OXIDASE DOMAIN-CONTAINING PROTEIN"/>
    <property type="match status" value="1"/>
</dbReference>
<name>A0ABP3ICW0_9CAUL</name>
<dbReference type="PANTHER" id="PTHR42923">
    <property type="entry name" value="PROTOPORPHYRINOGEN OXIDASE"/>
    <property type="match status" value="1"/>
</dbReference>
<dbReference type="InterPro" id="IPR036188">
    <property type="entry name" value="FAD/NAD-bd_sf"/>
</dbReference>
<dbReference type="RefSeq" id="WP_167178274.1">
    <property type="nucleotide sequence ID" value="NZ_BAAAEJ010000009.1"/>
</dbReference>
<dbReference type="Pfam" id="PF01593">
    <property type="entry name" value="Amino_oxidase"/>
    <property type="match status" value="1"/>
</dbReference>
<sequence>MPPLSNRQSDKMLNIAVVGSGISALSAAWLLSQRHSVTLYEKADRLGGHSNTITASLATGKVAVDTGFICYNDATYPNLIALFDHLDVPSCETDMSFAVSRDGGRFEYAAPGLFAQKRNILQPKFWSMLLEIVRFYRKAPSDLGALAGTDISLGEYLLREDYSASFRDDHLLPMAAAIWSSPTETLMDYPAEAFIRFCINHGLLKLSDRPMWRTVEGGSRVYVERLARSVSRILLNRGVSRVTRTDNGVEVHDSEGGVETYDHVVIGTHANQALQMLEAPSTAERQLLGAFKYSHNLTVLHTDTNLMPRRRKAWASWNYIGTQGGLCVSYWMNKLQGLQGQDVFVTLNPAHAPRPGTLLYSEIYEHPIFDAAAIAAQKKLWSLQGQGGVWFCGAHFGAGFHEDGLQSGLAVAEQLGGVRRPWSVENESGRIHVSSPKDQALEQTV</sequence>
<accession>A0ABP3ICW0</accession>
<dbReference type="Gene3D" id="1.10.405.20">
    <property type="match status" value="1"/>
</dbReference>
<keyword evidence="4" id="KW-1185">Reference proteome</keyword>
<dbReference type="Gene3D" id="3.30.70.1990">
    <property type="match status" value="1"/>
</dbReference>
<comment type="caution">
    <text evidence="3">The sequence shown here is derived from an EMBL/GenBank/DDBJ whole genome shotgun (WGS) entry which is preliminary data.</text>
</comment>
<evidence type="ECO:0000256" key="1">
    <source>
        <dbReference type="SAM" id="Phobius"/>
    </source>
</evidence>
<reference evidence="4" key="1">
    <citation type="journal article" date="2019" name="Int. J. Syst. Evol. Microbiol.">
        <title>The Global Catalogue of Microorganisms (GCM) 10K type strain sequencing project: providing services to taxonomists for standard genome sequencing and annotation.</title>
        <authorList>
            <consortium name="The Broad Institute Genomics Platform"/>
            <consortium name="The Broad Institute Genome Sequencing Center for Infectious Disease"/>
            <person name="Wu L."/>
            <person name="Ma J."/>
        </authorList>
    </citation>
    <scope>NUCLEOTIDE SEQUENCE [LARGE SCALE GENOMIC DNA]</scope>
    <source>
        <strain evidence="4">JCM 13476</strain>
    </source>
</reference>
<evidence type="ECO:0000313" key="4">
    <source>
        <dbReference type="Proteomes" id="UP001500791"/>
    </source>
</evidence>
<proteinExistence type="predicted"/>
<dbReference type="EMBL" id="BAAAEJ010000009">
    <property type="protein sequence ID" value="GAA0397926.1"/>
    <property type="molecule type" value="Genomic_DNA"/>
</dbReference>
<dbReference type="Proteomes" id="UP001500791">
    <property type="component" value="Unassembled WGS sequence"/>
</dbReference>
<organism evidence="3 4">
    <name type="scientific">Brevundimonas terrae</name>
    <dbReference type="NCBI Taxonomy" id="363631"/>
    <lineage>
        <taxon>Bacteria</taxon>
        <taxon>Pseudomonadati</taxon>
        <taxon>Pseudomonadota</taxon>
        <taxon>Alphaproteobacteria</taxon>
        <taxon>Caulobacterales</taxon>
        <taxon>Caulobacteraceae</taxon>
        <taxon>Brevundimonas</taxon>
    </lineage>
</organism>